<dbReference type="Pfam" id="PF04203">
    <property type="entry name" value="Sortase"/>
    <property type="match status" value="1"/>
</dbReference>
<dbReference type="NCBIfam" id="NF033747">
    <property type="entry name" value="class_E_sortase"/>
    <property type="match status" value="1"/>
</dbReference>
<keyword evidence="3" id="KW-1133">Transmembrane helix</keyword>
<evidence type="ECO:0008006" key="6">
    <source>
        <dbReference type="Google" id="ProtNLM"/>
    </source>
</evidence>
<keyword evidence="3" id="KW-0472">Membrane</keyword>
<evidence type="ECO:0000256" key="2">
    <source>
        <dbReference type="SAM" id="MobiDB-lite"/>
    </source>
</evidence>
<keyword evidence="5" id="KW-1185">Reference proteome</keyword>
<feature type="compositionally biased region" description="Polar residues" evidence="2">
    <location>
        <begin position="65"/>
        <end position="75"/>
    </location>
</feature>
<accession>A0ABN3DB60</accession>
<organism evidence="4 5">
    <name type="scientific">Herbiconiux moechotypicola</name>
    <dbReference type="NCBI Taxonomy" id="637393"/>
    <lineage>
        <taxon>Bacteria</taxon>
        <taxon>Bacillati</taxon>
        <taxon>Actinomycetota</taxon>
        <taxon>Actinomycetes</taxon>
        <taxon>Micrococcales</taxon>
        <taxon>Microbacteriaceae</taxon>
        <taxon>Herbiconiux</taxon>
    </lineage>
</organism>
<protein>
    <recommendedName>
        <fullName evidence="6">Class E sortase</fullName>
    </recommendedName>
</protein>
<keyword evidence="3" id="KW-0812">Transmembrane</keyword>
<evidence type="ECO:0000256" key="1">
    <source>
        <dbReference type="ARBA" id="ARBA00022801"/>
    </source>
</evidence>
<comment type="caution">
    <text evidence="4">The sequence shown here is derived from an EMBL/GenBank/DDBJ whole genome shotgun (WGS) entry which is preliminary data.</text>
</comment>
<feature type="transmembrane region" description="Helical" evidence="3">
    <location>
        <begin position="21"/>
        <end position="45"/>
    </location>
</feature>
<dbReference type="Proteomes" id="UP001500929">
    <property type="component" value="Unassembled WGS sequence"/>
</dbReference>
<name>A0ABN3DB60_9MICO</name>
<dbReference type="InterPro" id="IPR005754">
    <property type="entry name" value="Sortase"/>
</dbReference>
<gene>
    <name evidence="4" type="ORF">GCM10009851_07900</name>
</gene>
<sequence length="267" mass="28142">MSAQSEEPVLRRPRRPRRSTASKVVGVAGEVLITGGVLVLLFLGWQFTLNGVMLSNQQASDADSLVESWSASTPAPASDDGTGAPDTAVSAAFAYGQPPVSSTPAPDSAEEFAVMYVPRFGADYRKTIAEGVDPKSVLNKGGAGHYSTTQMPGEVGNFAVAAHRDGWGSPFLKINELTVGDAIYVETQDGWYTYTFRGLEYVSPYGVGVIDPVPQMEGVTATDRIITLTSCNPLYVASERIIAYGVLTDWTPRSAGAPAAIASLTGA</sequence>
<dbReference type="InterPro" id="IPR023365">
    <property type="entry name" value="Sortase_dom-sf"/>
</dbReference>
<evidence type="ECO:0000256" key="3">
    <source>
        <dbReference type="SAM" id="Phobius"/>
    </source>
</evidence>
<reference evidence="4 5" key="1">
    <citation type="journal article" date="2019" name="Int. J. Syst. Evol. Microbiol.">
        <title>The Global Catalogue of Microorganisms (GCM) 10K type strain sequencing project: providing services to taxonomists for standard genome sequencing and annotation.</title>
        <authorList>
            <consortium name="The Broad Institute Genomics Platform"/>
            <consortium name="The Broad Institute Genome Sequencing Center for Infectious Disease"/>
            <person name="Wu L."/>
            <person name="Ma J."/>
        </authorList>
    </citation>
    <scope>NUCLEOTIDE SEQUENCE [LARGE SCALE GENOMIC DNA]</scope>
    <source>
        <strain evidence="4 5">JCM 16117</strain>
    </source>
</reference>
<dbReference type="SUPFAM" id="SSF63817">
    <property type="entry name" value="Sortase"/>
    <property type="match status" value="1"/>
</dbReference>
<keyword evidence="1" id="KW-0378">Hydrolase</keyword>
<dbReference type="Gene3D" id="2.40.260.10">
    <property type="entry name" value="Sortase"/>
    <property type="match status" value="1"/>
</dbReference>
<dbReference type="InterPro" id="IPR042003">
    <property type="entry name" value="Sortase_E"/>
</dbReference>
<evidence type="ECO:0000313" key="5">
    <source>
        <dbReference type="Proteomes" id="UP001500929"/>
    </source>
</evidence>
<dbReference type="InterPro" id="IPR053465">
    <property type="entry name" value="Sortase_Class_E"/>
</dbReference>
<dbReference type="CDD" id="cd05830">
    <property type="entry name" value="Sortase_E"/>
    <property type="match status" value="1"/>
</dbReference>
<dbReference type="EMBL" id="BAAAQY010000002">
    <property type="protein sequence ID" value="GAA2226366.1"/>
    <property type="molecule type" value="Genomic_DNA"/>
</dbReference>
<dbReference type="RefSeq" id="WP_259478271.1">
    <property type="nucleotide sequence ID" value="NZ_BAAAQY010000002.1"/>
</dbReference>
<evidence type="ECO:0000313" key="4">
    <source>
        <dbReference type="EMBL" id="GAA2226366.1"/>
    </source>
</evidence>
<feature type="region of interest" description="Disordered" evidence="2">
    <location>
        <begin position="65"/>
        <end position="86"/>
    </location>
</feature>
<proteinExistence type="predicted"/>